<evidence type="ECO:0000313" key="16">
    <source>
        <dbReference type="Proteomes" id="UP001302329"/>
    </source>
</evidence>
<dbReference type="Pfam" id="PF07238">
    <property type="entry name" value="PilZ"/>
    <property type="match status" value="1"/>
</dbReference>
<keyword evidence="9 12" id="KW-1133">Transmembrane helix</keyword>
<feature type="transmembrane region" description="Helical" evidence="12">
    <location>
        <begin position="460"/>
        <end position="477"/>
    </location>
</feature>
<evidence type="ECO:0000313" key="15">
    <source>
        <dbReference type="EMBL" id="MEA5441563.1"/>
    </source>
</evidence>
<evidence type="ECO:0000256" key="2">
    <source>
        <dbReference type="ARBA" id="ARBA00012539"/>
    </source>
</evidence>
<evidence type="ECO:0000256" key="5">
    <source>
        <dbReference type="ARBA" id="ARBA00022676"/>
    </source>
</evidence>
<comment type="caution">
    <text evidence="15">The sequence shown here is derived from an EMBL/GenBank/DDBJ whole genome shotgun (WGS) entry which is preliminary data.</text>
</comment>
<dbReference type="InterPro" id="IPR001173">
    <property type="entry name" value="Glyco_trans_2-like"/>
</dbReference>
<dbReference type="EMBL" id="JAYGHY010000006">
    <property type="protein sequence ID" value="MEA5441563.1"/>
    <property type="molecule type" value="Genomic_DNA"/>
</dbReference>
<dbReference type="InterPro" id="IPR003919">
    <property type="entry name" value="Cell_synth_A"/>
</dbReference>
<gene>
    <name evidence="15" type="ORF">VB739_03250</name>
</gene>
<comment type="subcellular location">
    <subcellularLocation>
        <location evidence="1">Cell inner membrane</location>
        <topology evidence="1">Multi-pass membrane protein</topology>
    </subcellularLocation>
</comment>
<dbReference type="Proteomes" id="UP001302329">
    <property type="component" value="Unassembled WGS sequence"/>
</dbReference>
<organism evidence="15 16">
    <name type="scientific">Cyanobium gracile UHCC 0281</name>
    <dbReference type="NCBI Taxonomy" id="3110309"/>
    <lineage>
        <taxon>Bacteria</taxon>
        <taxon>Bacillati</taxon>
        <taxon>Cyanobacteriota</taxon>
        <taxon>Cyanophyceae</taxon>
        <taxon>Synechococcales</taxon>
        <taxon>Prochlorococcaceae</taxon>
        <taxon>Cyanobium</taxon>
    </lineage>
</organism>
<feature type="transmembrane region" description="Helical" evidence="12">
    <location>
        <begin position="573"/>
        <end position="592"/>
    </location>
</feature>
<feature type="domain" description="PilZ" evidence="14">
    <location>
        <begin position="597"/>
        <end position="693"/>
    </location>
</feature>
<evidence type="ECO:0000256" key="1">
    <source>
        <dbReference type="ARBA" id="ARBA00004429"/>
    </source>
</evidence>
<dbReference type="SUPFAM" id="SSF141371">
    <property type="entry name" value="PilZ domain-like"/>
    <property type="match status" value="1"/>
</dbReference>
<evidence type="ECO:0000256" key="8">
    <source>
        <dbReference type="ARBA" id="ARBA00022916"/>
    </source>
</evidence>
<comment type="catalytic activity">
    <reaction evidence="11">
        <text>[(1-&gt;4)-beta-D-glucosyl](n) + UDP-alpha-D-glucose = [(1-&gt;4)-beta-D-glucosyl](n+1) + UDP + H(+)</text>
        <dbReference type="Rhea" id="RHEA:19929"/>
        <dbReference type="Rhea" id="RHEA-COMP:10033"/>
        <dbReference type="Rhea" id="RHEA-COMP:10034"/>
        <dbReference type="ChEBI" id="CHEBI:15378"/>
        <dbReference type="ChEBI" id="CHEBI:18246"/>
        <dbReference type="ChEBI" id="CHEBI:58223"/>
        <dbReference type="ChEBI" id="CHEBI:58885"/>
        <dbReference type="EC" id="2.4.1.12"/>
    </reaction>
</comment>
<reference evidence="15 16" key="1">
    <citation type="submission" date="2023-12" db="EMBL/GenBank/DDBJ databases">
        <title>Baltic Sea Cyanobacteria.</title>
        <authorList>
            <person name="Delbaje E."/>
            <person name="Fewer D.P."/>
            <person name="Shishido T.K."/>
        </authorList>
    </citation>
    <scope>NUCLEOTIDE SEQUENCE [LARGE SCALE GENOMIC DNA]</scope>
    <source>
        <strain evidence="15 16">UHCC 0281</strain>
    </source>
</reference>
<feature type="transmembrane region" description="Helical" evidence="12">
    <location>
        <begin position="93"/>
        <end position="111"/>
    </location>
</feature>
<evidence type="ECO:0000256" key="9">
    <source>
        <dbReference type="ARBA" id="ARBA00022989"/>
    </source>
</evidence>
<sequence>MKFLNPFPTAIGPSRISPWVWGFLVLSTVSLFLALVMANLQFGLVAPGLLNPLETRELPERWGVQNDWIHAVQPVMVAVGIVLGMRFVPRRPWGYLLGSTLLTGFSLRYFIWRSTTLNTAHPFSLACSLALFLIEVISLFSIALQFYPSVFFDPDKRIHQANKYFRSRIKNPPSVDVYIPTYNESVKMVRRAVLACRGIDYPNKTIYILDDGRRPAMADLASELGVKYISRPDNLHRKAGNLNHALGCTQGELIAVFDCDFIPFKQFLYRTVGFFSDPNVGLIQTPQHYFNSDFHLRNLGLDFLMPSDLDSFFHYNQVVRDRFNAVICCGTSYVVRRQALASVGGYYTKCIVEDYQTGTSLEIKGWRVVYLDEILSLGEVPRTFRDYLDQRLRWLQGNVQIYFCWRDLPIWTKLGVWQKSFFISQALYCFMPLFRAGYIILPLLSFVIGFSLIAAPPSEYLFYGLPFTIILHGILSWQSNSHYSQLWTEIYESLFCFPALGRLTRMIGNPMGHIGSLVTNKDVMNLRQSMDIRLAWPLLAYLVIFSVAMFARYGLPLINPAWMRSPFEGEEVMLAWNAYNALIIFICLLACIDRPVRRRHDRFPLETIARLRIGGQEVWGVTQDVSESGLTMALTDRVVSLDGGDAMLDLPQSKLTLPSKIVRQSSKHGYPVLGLEFHLQSVEQEEALIRLLYNETVWFQKLNRVGIVDSFLILVGSVWRAEPLVRRFR</sequence>
<dbReference type="Gene3D" id="2.40.10.220">
    <property type="entry name" value="predicted glycosyltransferase like domains"/>
    <property type="match status" value="1"/>
</dbReference>
<dbReference type="InterPro" id="IPR009875">
    <property type="entry name" value="PilZ_domain"/>
</dbReference>
<dbReference type="InterPro" id="IPR050321">
    <property type="entry name" value="Glycosyltr_2/OpgH_subfam"/>
</dbReference>
<evidence type="ECO:0000256" key="10">
    <source>
        <dbReference type="ARBA" id="ARBA00023136"/>
    </source>
</evidence>
<feature type="transmembrane region" description="Helical" evidence="12">
    <location>
        <begin position="123"/>
        <end position="147"/>
    </location>
</feature>
<accession>A0ABU5SSR7</accession>
<name>A0ABU5SSR7_9CYAN</name>
<feature type="domain" description="Glycosyltransferase 2-like" evidence="13">
    <location>
        <begin position="177"/>
        <end position="341"/>
    </location>
</feature>
<proteinExistence type="predicted"/>
<feature type="transmembrane region" description="Helical" evidence="12">
    <location>
        <begin position="21"/>
        <end position="48"/>
    </location>
</feature>
<evidence type="ECO:0000259" key="13">
    <source>
        <dbReference type="Pfam" id="PF00535"/>
    </source>
</evidence>
<evidence type="ECO:0000256" key="3">
    <source>
        <dbReference type="ARBA" id="ARBA00022475"/>
    </source>
</evidence>
<keyword evidence="5 15" id="KW-0328">Glycosyltransferase</keyword>
<feature type="transmembrane region" description="Helical" evidence="12">
    <location>
        <begin position="433"/>
        <end position="454"/>
    </location>
</feature>
<keyword evidence="16" id="KW-1185">Reference proteome</keyword>
<dbReference type="EC" id="2.4.1.12" evidence="2"/>
<dbReference type="RefSeq" id="WP_323355692.1">
    <property type="nucleotide sequence ID" value="NZ_JAYGHY010000006.1"/>
</dbReference>
<keyword evidence="8" id="KW-0135">Cellulose biosynthesis</keyword>
<dbReference type="PANTHER" id="PTHR43867">
    <property type="entry name" value="CELLULOSE SYNTHASE CATALYTIC SUBUNIT A [UDP-FORMING]"/>
    <property type="match status" value="1"/>
</dbReference>
<dbReference type="Pfam" id="PF00535">
    <property type="entry name" value="Glycos_transf_2"/>
    <property type="match status" value="1"/>
</dbReference>
<dbReference type="PRINTS" id="PR01439">
    <property type="entry name" value="CELLSNTHASEA"/>
</dbReference>
<evidence type="ECO:0000256" key="7">
    <source>
        <dbReference type="ARBA" id="ARBA00022692"/>
    </source>
</evidence>
<dbReference type="SUPFAM" id="SSF53448">
    <property type="entry name" value="Nucleotide-diphospho-sugar transferases"/>
    <property type="match status" value="1"/>
</dbReference>
<evidence type="ECO:0000256" key="6">
    <source>
        <dbReference type="ARBA" id="ARBA00022679"/>
    </source>
</evidence>
<protein>
    <recommendedName>
        <fullName evidence="2">cellulose synthase (UDP-forming)</fullName>
        <ecNumber evidence="2">2.4.1.12</ecNumber>
    </recommendedName>
</protein>
<keyword evidence="10 12" id="KW-0472">Membrane</keyword>
<keyword evidence="4" id="KW-0997">Cell inner membrane</keyword>
<keyword evidence="7 12" id="KW-0812">Transmembrane</keyword>
<dbReference type="PANTHER" id="PTHR43867:SF2">
    <property type="entry name" value="CELLULOSE SYNTHASE CATALYTIC SUBUNIT A [UDP-FORMING]"/>
    <property type="match status" value="1"/>
</dbReference>
<keyword evidence="3" id="KW-1003">Cell membrane</keyword>
<dbReference type="GO" id="GO:0016757">
    <property type="term" value="F:glycosyltransferase activity"/>
    <property type="evidence" value="ECO:0007669"/>
    <property type="project" value="UniProtKB-KW"/>
</dbReference>
<dbReference type="Gene3D" id="3.90.550.10">
    <property type="entry name" value="Spore Coat Polysaccharide Biosynthesis Protein SpsA, Chain A"/>
    <property type="match status" value="1"/>
</dbReference>
<dbReference type="CDD" id="cd06421">
    <property type="entry name" value="CESA_CelA_like"/>
    <property type="match status" value="1"/>
</dbReference>
<evidence type="ECO:0000256" key="11">
    <source>
        <dbReference type="ARBA" id="ARBA00048682"/>
    </source>
</evidence>
<evidence type="ECO:0000256" key="12">
    <source>
        <dbReference type="SAM" id="Phobius"/>
    </source>
</evidence>
<feature type="transmembrane region" description="Helical" evidence="12">
    <location>
        <begin position="534"/>
        <end position="553"/>
    </location>
</feature>
<evidence type="ECO:0000259" key="14">
    <source>
        <dbReference type="Pfam" id="PF07238"/>
    </source>
</evidence>
<keyword evidence="6 15" id="KW-0808">Transferase</keyword>
<evidence type="ECO:0000256" key="4">
    <source>
        <dbReference type="ARBA" id="ARBA00022519"/>
    </source>
</evidence>
<feature type="transmembrane region" description="Helical" evidence="12">
    <location>
        <begin position="68"/>
        <end position="88"/>
    </location>
</feature>
<dbReference type="InterPro" id="IPR029044">
    <property type="entry name" value="Nucleotide-diphossugar_trans"/>
</dbReference>